<dbReference type="AlphaFoldDB" id="A0AAV5IZX3"/>
<sequence length="98" mass="10472">MFLLSPLSPSADYCECEMHLRIRDVSRKVSLLKCEAAGSSPAVFSRTNNGKKVMGLMALIIADAKLASIHVAWVGSIESFFVIMGLGPGVPSFPSSEV</sequence>
<dbReference type="Proteomes" id="UP001054252">
    <property type="component" value="Unassembled WGS sequence"/>
</dbReference>
<comment type="caution">
    <text evidence="1">The sequence shown here is derived from an EMBL/GenBank/DDBJ whole genome shotgun (WGS) entry which is preliminary data.</text>
</comment>
<evidence type="ECO:0000313" key="2">
    <source>
        <dbReference type="Proteomes" id="UP001054252"/>
    </source>
</evidence>
<reference evidence="1 2" key="1">
    <citation type="journal article" date="2021" name="Commun. Biol.">
        <title>The genome of Shorea leprosula (Dipterocarpaceae) highlights the ecological relevance of drought in aseasonal tropical rainforests.</title>
        <authorList>
            <person name="Ng K.K.S."/>
            <person name="Kobayashi M.J."/>
            <person name="Fawcett J.A."/>
            <person name="Hatakeyama M."/>
            <person name="Paape T."/>
            <person name="Ng C.H."/>
            <person name="Ang C.C."/>
            <person name="Tnah L.H."/>
            <person name="Lee C.T."/>
            <person name="Nishiyama T."/>
            <person name="Sese J."/>
            <person name="O'Brien M.J."/>
            <person name="Copetti D."/>
            <person name="Mohd Noor M.I."/>
            <person name="Ong R.C."/>
            <person name="Putra M."/>
            <person name="Sireger I.Z."/>
            <person name="Indrioko S."/>
            <person name="Kosugi Y."/>
            <person name="Izuno A."/>
            <person name="Isagi Y."/>
            <person name="Lee S.L."/>
            <person name="Shimizu K.K."/>
        </authorList>
    </citation>
    <scope>NUCLEOTIDE SEQUENCE [LARGE SCALE GENOMIC DNA]</scope>
    <source>
        <strain evidence="1">214</strain>
    </source>
</reference>
<protein>
    <submittedName>
        <fullName evidence="1">Uncharacterized protein</fullName>
    </submittedName>
</protein>
<evidence type="ECO:0000313" key="1">
    <source>
        <dbReference type="EMBL" id="GKV04242.1"/>
    </source>
</evidence>
<dbReference type="EMBL" id="BPVZ01000021">
    <property type="protein sequence ID" value="GKV04242.1"/>
    <property type="molecule type" value="Genomic_DNA"/>
</dbReference>
<accession>A0AAV5IZX3</accession>
<organism evidence="1 2">
    <name type="scientific">Rubroshorea leprosula</name>
    <dbReference type="NCBI Taxonomy" id="152421"/>
    <lineage>
        <taxon>Eukaryota</taxon>
        <taxon>Viridiplantae</taxon>
        <taxon>Streptophyta</taxon>
        <taxon>Embryophyta</taxon>
        <taxon>Tracheophyta</taxon>
        <taxon>Spermatophyta</taxon>
        <taxon>Magnoliopsida</taxon>
        <taxon>eudicotyledons</taxon>
        <taxon>Gunneridae</taxon>
        <taxon>Pentapetalae</taxon>
        <taxon>rosids</taxon>
        <taxon>malvids</taxon>
        <taxon>Malvales</taxon>
        <taxon>Dipterocarpaceae</taxon>
        <taxon>Rubroshorea</taxon>
    </lineage>
</organism>
<keyword evidence="2" id="KW-1185">Reference proteome</keyword>
<name>A0AAV5IZX3_9ROSI</name>
<proteinExistence type="predicted"/>
<gene>
    <name evidence="1" type="ORF">SLEP1_g16427</name>
</gene>